<evidence type="ECO:0000313" key="3">
    <source>
        <dbReference type="Proteomes" id="UP000321204"/>
    </source>
</evidence>
<dbReference type="InterPro" id="IPR019861">
    <property type="entry name" value="PorP/SprF_Bacteroidetes"/>
</dbReference>
<protein>
    <submittedName>
        <fullName evidence="2">Type IX secretion system membrane protein PorP/SprF</fullName>
    </submittedName>
</protein>
<dbReference type="Proteomes" id="UP000321204">
    <property type="component" value="Chromosome"/>
</dbReference>
<sequence>MRNTVLLIFFSCAFFLSKAQDPNFSQFFASPLTLNPASTGKFEGILRVAGNYRNQWPTINNAYTTYTASVDAAILKNHVPEFDQFGVGVLAFSDKSGNGVLQNNAVALSTAYHKSLDENGFNQLGLGFQGTFVTKTLDVTKVKFLDQLRSDGFTGLTNEVFDQSNLNLSYFDLNVGLLYNGSTDGSNNYYIGASMYHITRPKESFSGGTFVLDPRLTIQAGGRLPLADNNAVHFSAIHSRQANAVNTVIGGAYMLNVNPDPQSPTNLYFGSWFRFGDAVIPYVGLEFGSFHIGATYDVNTSSLKPGSNLRGGAEFSLIYTKRPTDPYAKSVSCPKF</sequence>
<dbReference type="OrthoDB" id="1186563at2"/>
<reference evidence="2 3" key="1">
    <citation type="journal article" date="2015" name="Int. J. Syst. Evol. Microbiol.">
        <title>Flavisolibacter ginsenosidimutans sp. nov., with ginsenoside-converting activity isolated from soil used for cultivating ginseng.</title>
        <authorList>
            <person name="Zhao Y."/>
            <person name="Liu Q."/>
            <person name="Kang M.S."/>
            <person name="Jin F."/>
            <person name="Yu H."/>
            <person name="Im W.T."/>
        </authorList>
    </citation>
    <scope>NUCLEOTIDE SEQUENCE [LARGE SCALE GENOMIC DNA]</scope>
    <source>
        <strain evidence="2 3">Gsoil 636</strain>
    </source>
</reference>
<dbReference type="EMBL" id="CP042433">
    <property type="protein sequence ID" value="QEC58074.1"/>
    <property type="molecule type" value="Genomic_DNA"/>
</dbReference>
<name>A0A5B8UN56_9BACT</name>
<accession>A0A5B8UN56</accession>
<gene>
    <name evidence="2" type="ORF">FSB75_19910</name>
</gene>
<evidence type="ECO:0000256" key="1">
    <source>
        <dbReference type="SAM" id="SignalP"/>
    </source>
</evidence>
<dbReference type="Pfam" id="PF11751">
    <property type="entry name" value="PorP_SprF"/>
    <property type="match status" value="1"/>
</dbReference>
<keyword evidence="1" id="KW-0732">Signal</keyword>
<dbReference type="NCBIfam" id="TIGR03519">
    <property type="entry name" value="T9SS_PorP_fam"/>
    <property type="match status" value="1"/>
</dbReference>
<proteinExistence type="predicted"/>
<dbReference type="KEGG" id="fgg:FSB75_19910"/>
<dbReference type="AlphaFoldDB" id="A0A5B8UN56"/>
<evidence type="ECO:0000313" key="2">
    <source>
        <dbReference type="EMBL" id="QEC58074.1"/>
    </source>
</evidence>
<organism evidence="2 3">
    <name type="scientific">Flavisolibacter ginsenosidimutans</name>
    <dbReference type="NCBI Taxonomy" id="661481"/>
    <lineage>
        <taxon>Bacteria</taxon>
        <taxon>Pseudomonadati</taxon>
        <taxon>Bacteroidota</taxon>
        <taxon>Chitinophagia</taxon>
        <taxon>Chitinophagales</taxon>
        <taxon>Chitinophagaceae</taxon>
        <taxon>Flavisolibacter</taxon>
    </lineage>
</organism>
<keyword evidence="3" id="KW-1185">Reference proteome</keyword>
<feature type="signal peptide" evidence="1">
    <location>
        <begin position="1"/>
        <end position="19"/>
    </location>
</feature>
<dbReference type="RefSeq" id="WP_146791054.1">
    <property type="nucleotide sequence ID" value="NZ_BAABIO010000003.1"/>
</dbReference>
<feature type="chain" id="PRO_5022789677" evidence="1">
    <location>
        <begin position="20"/>
        <end position="336"/>
    </location>
</feature>